<accession>A0A6J4PPS3</accession>
<dbReference type="EMBL" id="CADCUZ010000093">
    <property type="protein sequence ID" value="CAA9421092.1"/>
    <property type="molecule type" value="Genomic_DNA"/>
</dbReference>
<evidence type="ECO:0000256" key="1">
    <source>
        <dbReference type="SAM" id="SignalP"/>
    </source>
</evidence>
<name>A0A6J4PPS3_9ACTN</name>
<reference evidence="2" key="1">
    <citation type="submission" date="2020-02" db="EMBL/GenBank/DDBJ databases">
        <authorList>
            <person name="Meier V. D."/>
        </authorList>
    </citation>
    <scope>NUCLEOTIDE SEQUENCE</scope>
    <source>
        <strain evidence="2">AVDCRST_MAG55</strain>
    </source>
</reference>
<proteinExistence type="predicted"/>
<gene>
    <name evidence="2" type="ORF">AVDCRST_MAG55-1992</name>
</gene>
<keyword evidence="1" id="KW-0732">Signal</keyword>
<feature type="signal peptide" evidence="1">
    <location>
        <begin position="1"/>
        <end position="23"/>
    </location>
</feature>
<feature type="chain" id="PRO_5026813303" description="Gram-positive cocci surface proteins LPxTG domain-containing protein" evidence="1">
    <location>
        <begin position="24"/>
        <end position="161"/>
    </location>
</feature>
<evidence type="ECO:0000313" key="2">
    <source>
        <dbReference type="EMBL" id="CAA9421092.1"/>
    </source>
</evidence>
<evidence type="ECO:0008006" key="3">
    <source>
        <dbReference type="Google" id="ProtNLM"/>
    </source>
</evidence>
<sequence length="161" mass="15794">MRKVMLLAAMLAMALAAAAPAFAQQAQGTIQSAVGNNNAQYNVSAICSNIVGSFGDVAQQQSGNADAVAANNSAAIAEVAQEQGVTQAAVVECVEEGAIESIPAAAAPVVAQYEATASATASATAAVEEEVLPETGGASLLALGAGALLVAGGLLARRIVR</sequence>
<protein>
    <recommendedName>
        <fullName evidence="3">Gram-positive cocci surface proteins LPxTG domain-containing protein</fullName>
    </recommendedName>
</protein>
<dbReference type="AlphaFoldDB" id="A0A6J4PPS3"/>
<organism evidence="2">
    <name type="scientific">uncultured Rubrobacteraceae bacterium</name>
    <dbReference type="NCBI Taxonomy" id="349277"/>
    <lineage>
        <taxon>Bacteria</taxon>
        <taxon>Bacillati</taxon>
        <taxon>Actinomycetota</taxon>
        <taxon>Rubrobacteria</taxon>
        <taxon>Rubrobacterales</taxon>
        <taxon>Rubrobacteraceae</taxon>
        <taxon>environmental samples</taxon>
    </lineage>
</organism>